<feature type="transmembrane region" description="Helical" evidence="1">
    <location>
        <begin position="32"/>
        <end position="50"/>
    </location>
</feature>
<proteinExistence type="predicted"/>
<keyword evidence="3" id="KW-1185">Reference proteome</keyword>
<dbReference type="Proteomes" id="UP000053923">
    <property type="component" value="Unassembled WGS sequence"/>
</dbReference>
<keyword evidence="1" id="KW-1133">Transmembrane helix</keyword>
<keyword evidence="1" id="KW-0812">Transmembrane</keyword>
<dbReference type="AlphaFoldDB" id="A0A117MJV4"/>
<dbReference type="RefSeq" id="WP_062714862.1">
    <property type="nucleotide sequence ID" value="NZ_LLZG01000411.1"/>
</dbReference>
<protein>
    <submittedName>
        <fullName evidence="2">Uncharacterized protein</fullName>
    </submittedName>
</protein>
<keyword evidence="1" id="KW-0472">Membrane</keyword>
<accession>A0A117MJV4</accession>
<sequence length="115" mass="12474">MNCSSRLLCVLYIATSAGLAWTSVLAFRHGPMWAACLFAAASLVPVIAVVRETVIGEQRRWLLELIARAGRNGDAAEAIVRAELDSACCERWWTSLGSEHDVTCRHGMPRSSSAA</sequence>
<evidence type="ECO:0000256" key="1">
    <source>
        <dbReference type="SAM" id="Phobius"/>
    </source>
</evidence>
<gene>
    <name evidence="2" type="ORF">ADL12_46275</name>
</gene>
<reference evidence="3" key="1">
    <citation type="submission" date="2015-10" db="EMBL/GenBank/DDBJ databases">
        <authorList>
            <person name="Ju K.-S."/>
            <person name="Doroghazi J.R."/>
            <person name="Metcalf W.W."/>
        </authorList>
    </citation>
    <scope>NUCLEOTIDE SEQUENCE [LARGE SCALE GENOMIC DNA]</scope>
    <source>
        <strain evidence="3">NRRL 3151</strain>
    </source>
</reference>
<evidence type="ECO:0000313" key="3">
    <source>
        <dbReference type="Proteomes" id="UP000053923"/>
    </source>
</evidence>
<comment type="caution">
    <text evidence="2">The sequence shown here is derived from an EMBL/GenBank/DDBJ whole genome shotgun (WGS) entry which is preliminary data.</text>
</comment>
<dbReference type="OrthoDB" id="4330282at2"/>
<dbReference type="EMBL" id="LLZG01000411">
    <property type="protein sequence ID" value="KUL21219.1"/>
    <property type="molecule type" value="Genomic_DNA"/>
</dbReference>
<evidence type="ECO:0000313" key="2">
    <source>
        <dbReference type="EMBL" id="KUL21219.1"/>
    </source>
</evidence>
<name>A0A117MJV4_9ACTN</name>
<organism evidence="2 3">
    <name type="scientific">Streptomyces regalis</name>
    <dbReference type="NCBI Taxonomy" id="68262"/>
    <lineage>
        <taxon>Bacteria</taxon>
        <taxon>Bacillati</taxon>
        <taxon>Actinomycetota</taxon>
        <taxon>Actinomycetes</taxon>
        <taxon>Kitasatosporales</taxon>
        <taxon>Streptomycetaceae</taxon>
        <taxon>Streptomyces</taxon>
    </lineage>
</organism>